<dbReference type="EMBL" id="QGKY02001015">
    <property type="protein sequence ID" value="KAF2575752.1"/>
    <property type="molecule type" value="Genomic_DNA"/>
</dbReference>
<sequence>MVATLVLQRDENGDLHDPRGHLCNAAGQRIDGQGTAILEPYAATEDAKVPLQRSFQCHRFKVNQHPVADVMPVLLKSGQSASREEVVEEMKNCRSMKQHWCRSTVMPEYGLSIFYGRLKPRSNHILPEYSCMT</sequence>
<organism evidence="1">
    <name type="scientific">Brassica cretica</name>
    <name type="common">Mustard</name>
    <dbReference type="NCBI Taxonomy" id="69181"/>
    <lineage>
        <taxon>Eukaryota</taxon>
        <taxon>Viridiplantae</taxon>
        <taxon>Streptophyta</taxon>
        <taxon>Embryophyta</taxon>
        <taxon>Tracheophyta</taxon>
        <taxon>Spermatophyta</taxon>
        <taxon>Magnoliopsida</taxon>
        <taxon>eudicotyledons</taxon>
        <taxon>Gunneridae</taxon>
        <taxon>Pentapetalae</taxon>
        <taxon>rosids</taxon>
        <taxon>malvids</taxon>
        <taxon>Brassicales</taxon>
        <taxon>Brassicaceae</taxon>
        <taxon>Brassiceae</taxon>
        <taxon>Brassica</taxon>
    </lineage>
</organism>
<protein>
    <submittedName>
        <fullName evidence="1">Uncharacterized protein</fullName>
    </submittedName>
</protein>
<name>A0A8S9J2I4_BRACR</name>
<comment type="caution">
    <text evidence="1">The sequence shown here is derived from an EMBL/GenBank/DDBJ whole genome shotgun (WGS) entry which is preliminary data.</text>
</comment>
<dbReference type="AlphaFoldDB" id="A0A8S9J2I4"/>
<gene>
    <name evidence="1" type="ORF">F2Q70_00004199</name>
</gene>
<accession>A0A8S9J2I4</accession>
<evidence type="ECO:0000313" key="1">
    <source>
        <dbReference type="EMBL" id="KAF2575752.1"/>
    </source>
</evidence>
<proteinExistence type="predicted"/>
<reference evidence="1" key="1">
    <citation type="submission" date="2019-12" db="EMBL/GenBank/DDBJ databases">
        <title>Genome sequencing and annotation of Brassica cretica.</title>
        <authorList>
            <person name="Studholme D.J."/>
            <person name="Sarris P.F."/>
        </authorList>
    </citation>
    <scope>NUCLEOTIDE SEQUENCE</scope>
    <source>
        <strain evidence="1">PFS-102/07</strain>
        <tissue evidence="1">Leaf</tissue>
    </source>
</reference>